<keyword evidence="2" id="KW-1185">Reference proteome</keyword>
<dbReference type="STRING" id="349163.Acry_3102"/>
<reference evidence="1 2" key="1">
    <citation type="submission" date="2007-05" db="EMBL/GenBank/DDBJ databases">
        <title>Complete sequence of chromosome of Acidiphilium cryptum JF-5.</title>
        <authorList>
            <consortium name="US DOE Joint Genome Institute"/>
            <person name="Copeland A."/>
            <person name="Lucas S."/>
            <person name="Lapidus A."/>
            <person name="Barry K."/>
            <person name="Detter J.C."/>
            <person name="Glavina del Rio T."/>
            <person name="Hammon N."/>
            <person name="Israni S."/>
            <person name="Dalin E."/>
            <person name="Tice H."/>
            <person name="Pitluck S."/>
            <person name="Sims D."/>
            <person name="Brettin T."/>
            <person name="Bruce D."/>
            <person name="Han C."/>
            <person name="Schmutz J."/>
            <person name="Larimer F."/>
            <person name="Land M."/>
            <person name="Hauser L."/>
            <person name="Kyrpides N."/>
            <person name="Kim E."/>
            <person name="Magnuson T."/>
            <person name="Richardson P."/>
        </authorList>
    </citation>
    <scope>NUCLEOTIDE SEQUENCE [LARGE SCALE GENOMIC DNA]</scope>
    <source>
        <strain evidence="1 2">JF-5</strain>
    </source>
</reference>
<evidence type="ECO:0000313" key="1">
    <source>
        <dbReference type="EMBL" id="ABQ32290.1"/>
    </source>
</evidence>
<dbReference type="eggNOG" id="COG3531">
    <property type="taxonomic scope" value="Bacteria"/>
</dbReference>
<dbReference type="AlphaFoldDB" id="A5G358"/>
<dbReference type="InterPro" id="IPR036249">
    <property type="entry name" value="Thioredoxin-like_sf"/>
</dbReference>
<protein>
    <submittedName>
        <fullName evidence="1">Protein-disulfide isomerase-like protein</fullName>
    </submittedName>
</protein>
<dbReference type="Proteomes" id="UP000000245">
    <property type="component" value="Chromosome"/>
</dbReference>
<name>A5G358_ACICJ</name>
<proteinExistence type="predicted"/>
<sequence>MMTQPHLVYFADPMCSWCWGFAPVINAIRGRYGERLPVRLIVGGLRPGTTEPMDEAAKARTRGHWEHVRNASGQPFDFSFFDRARFVYDTEPACRALVVARRRSMADAFDLLAAIQRAFYTGNEDVTNPVVLAGIAARLGFNANQFRDTLCSDELGAETWQDFAITQQAGITGFPTLIASSGTEHEYALVTEGFQPAARLVPALGRWLGDTSLSGAAALAG</sequence>
<dbReference type="CDD" id="cd03025">
    <property type="entry name" value="DsbA_FrnE_like"/>
    <property type="match status" value="1"/>
</dbReference>
<dbReference type="EMBL" id="CP000697">
    <property type="protein sequence ID" value="ABQ32290.1"/>
    <property type="molecule type" value="Genomic_DNA"/>
</dbReference>
<gene>
    <name evidence="1" type="ordered locus">Acry_3102</name>
</gene>
<keyword evidence="1" id="KW-0413">Isomerase</keyword>
<dbReference type="GO" id="GO:0016853">
    <property type="term" value="F:isomerase activity"/>
    <property type="evidence" value="ECO:0007669"/>
    <property type="project" value="UniProtKB-KW"/>
</dbReference>
<dbReference type="HOGENOM" id="CLU_097497_2_1_5"/>
<organism evidence="1 2">
    <name type="scientific">Acidiphilium cryptum (strain JF-5)</name>
    <dbReference type="NCBI Taxonomy" id="349163"/>
    <lineage>
        <taxon>Bacteria</taxon>
        <taxon>Pseudomonadati</taxon>
        <taxon>Pseudomonadota</taxon>
        <taxon>Alphaproteobacteria</taxon>
        <taxon>Acetobacterales</taxon>
        <taxon>Acidocellaceae</taxon>
        <taxon>Acidiphilium</taxon>
    </lineage>
</organism>
<dbReference type="Gene3D" id="3.40.30.10">
    <property type="entry name" value="Glutaredoxin"/>
    <property type="match status" value="1"/>
</dbReference>
<dbReference type="KEGG" id="acr:Acry_3102"/>
<dbReference type="SUPFAM" id="SSF52833">
    <property type="entry name" value="Thioredoxin-like"/>
    <property type="match status" value="1"/>
</dbReference>
<evidence type="ECO:0000313" key="2">
    <source>
        <dbReference type="Proteomes" id="UP000000245"/>
    </source>
</evidence>
<dbReference type="Gene3D" id="1.10.472.60">
    <property type="entry name" value="putative protein disulfide isomerase domain"/>
    <property type="match status" value="1"/>
</dbReference>
<dbReference type="PANTHER" id="PTHR13887:SF54">
    <property type="entry name" value="DSBA FAMILY PROTEIN"/>
    <property type="match status" value="1"/>
</dbReference>
<dbReference type="PANTHER" id="PTHR13887">
    <property type="entry name" value="GLUTATHIONE S-TRANSFERASE KAPPA"/>
    <property type="match status" value="1"/>
</dbReference>
<accession>A5G358</accession>
<dbReference type="Pfam" id="PF13743">
    <property type="entry name" value="Thioredoxin_5"/>
    <property type="match status" value="1"/>
</dbReference>
<dbReference type="RefSeq" id="WP_012040544.1">
    <property type="nucleotide sequence ID" value="NC_009484.1"/>
</dbReference>